<dbReference type="InterPro" id="IPR001909">
    <property type="entry name" value="KRAB"/>
</dbReference>
<evidence type="ECO:0000313" key="3">
    <source>
        <dbReference type="Proteomes" id="UP000694421"/>
    </source>
</evidence>
<dbReference type="Gene3D" id="6.10.140.140">
    <property type="match status" value="1"/>
</dbReference>
<dbReference type="Pfam" id="PF01352">
    <property type="entry name" value="KRAB"/>
    <property type="match status" value="1"/>
</dbReference>
<keyword evidence="3" id="KW-1185">Reference proteome</keyword>
<reference evidence="2" key="2">
    <citation type="submission" date="2025-09" db="UniProtKB">
        <authorList>
            <consortium name="Ensembl"/>
        </authorList>
    </citation>
    <scope>IDENTIFICATION</scope>
</reference>
<organism evidence="2 3">
    <name type="scientific">Salvator merianae</name>
    <name type="common">Argentine black and white tegu</name>
    <name type="synonym">Tupinambis merianae</name>
    <dbReference type="NCBI Taxonomy" id="96440"/>
    <lineage>
        <taxon>Eukaryota</taxon>
        <taxon>Metazoa</taxon>
        <taxon>Chordata</taxon>
        <taxon>Craniata</taxon>
        <taxon>Vertebrata</taxon>
        <taxon>Euteleostomi</taxon>
        <taxon>Lepidosauria</taxon>
        <taxon>Squamata</taxon>
        <taxon>Bifurcata</taxon>
        <taxon>Unidentata</taxon>
        <taxon>Episquamata</taxon>
        <taxon>Laterata</taxon>
        <taxon>Teiioidea</taxon>
        <taxon>Teiidae</taxon>
        <taxon>Salvator</taxon>
    </lineage>
</organism>
<evidence type="ECO:0000259" key="1">
    <source>
        <dbReference type="PROSITE" id="PS50805"/>
    </source>
</evidence>
<dbReference type="AlphaFoldDB" id="A0A8D0BPJ9"/>
<dbReference type="Proteomes" id="UP000694421">
    <property type="component" value="Unplaced"/>
</dbReference>
<evidence type="ECO:0000313" key="2">
    <source>
        <dbReference type="Ensembl" id="ENSSMRP00000009176.1"/>
    </source>
</evidence>
<protein>
    <recommendedName>
        <fullName evidence="1">KRAB domain-containing protein</fullName>
    </recommendedName>
</protein>
<dbReference type="GO" id="GO:0006355">
    <property type="term" value="P:regulation of DNA-templated transcription"/>
    <property type="evidence" value="ECO:0007669"/>
    <property type="project" value="InterPro"/>
</dbReference>
<reference evidence="2" key="1">
    <citation type="submission" date="2025-08" db="UniProtKB">
        <authorList>
            <consortium name="Ensembl"/>
        </authorList>
    </citation>
    <scope>IDENTIFICATION</scope>
</reference>
<dbReference type="PROSITE" id="PS50805">
    <property type="entry name" value="KRAB"/>
    <property type="match status" value="1"/>
</dbReference>
<dbReference type="SUPFAM" id="SSF109640">
    <property type="entry name" value="KRAB domain (Kruppel-associated box)"/>
    <property type="match status" value="1"/>
</dbReference>
<sequence>MDRLLSLDFTEEEWALLDPEQRALHTQVMEENCFNWALNNIQYRCLADLQREAVPKSGGHHRKGSFAYPCPLQLREKKL</sequence>
<name>A0A8D0BPJ9_SALMN</name>
<proteinExistence type="predicted"/>
<accession>A0A8D0BPJ9</accession>
<feature type="domain" description="KRAB" evidence="1">
    <location>
        <begin position="1"/>
        <end position="79"/>
    </location>
</feature>
<dbReference type="Ensembl" id="ENSSMRT00000010696.1">
    <property type="protein sequence ID" value="ENSSMRP00000009176.1"/>
    <property type="gene ID" value="ENSSMRG00000007322.1"/>
</dbReference>
<dbReference type="CDD" id="cd07765">
    <property type="entry name" value="KRAB_A-box"/>
    <property type="match status" value="1"/>
</dbReference>
<dbReference type="InterPro" id="IPR036051">
    <property type="entry name" value="KRAB_dom_sf"/>
</dbReference>